<keyword evidence="2" id="KW-0472">Membrane</keyword>
<organism evidence="4 5">
    <name type="scientific">Adlercreutzia wanghongyangiae</name>
    <dbReference type="NCBI Taxonomy" id="3111451"/>
    <lineage>
        <taxon>Bacteria</taxon>
        <taxon>Bacillati</taxon>
        <taxon>Actinomycetota</taxon>
        <taxon>Coriobacteriia</taxon>
        <taxon>Eggerthellales</taxon>
        <taxon>Eggerthellaceae</taxon>
        <taxon>Adlercreutzia</taxon>
    </lineage>
</organism>
<evidence type="ECO:0000313" key="5">
    <source>
        <dbReference type="Proteomes" id="UP001349994"/>
    </source>
</evidence>
<protein>
    <submittedName>
        <fullName evidence="4">MBG domain-containing protein</fullName>
    </submittedName>
</protein>
<keyword evidence="2" id="KW-1133">Transmembrane helix</keyword>
<proteinExistence type="predicted"/>
<feature type="domain" description="MBG" evidence="3">
    <location>
        <begin position="1239"/>
        <end position="1310"/>
    </location>
</feature>
<feature type="compositionally biased region" description="Acidic residues" evidence="1">
    <location>
        <begin position="173"/>
        <end position="195"/>
    </location>
</feature>
<evidence type="ECO:0000259" key="3">
    <source>
        <dbReference type="Pfam" id="PF18676"/>
    </source>
</evidence>
<keyword evidence="5" id="KW-1185">Reference proteome</keyword>
<evidence type="ECO:0000313" key="4">
    <source>
        <dbReference type="EMBL" id="MEC4175017.1"/>
    </source>
</evidence>
<keyword evidence="2" id="KW-0812">Transmembrane</keyword>
<accession>A0ABU6IEZ8</accession>
<feature type="transmembrane region" description="Helical" evidence="2">
    <location>
        <begin position="1401"/>
        <end position="1422"/>
    </location>
</feature>
<name>A0ABU6IEZ8_9ACTN</name>
<dbReference type="RefSeq" id="WP_338208544.1">
    <property type="nucleotide sequence ID" value="NZ_JAYMFF010000002.1"/>
</dbReference>
<evidence type="ECO:0000256" key="2">
    <source>
        <dbReference type="SAM" id="Phobius"/>
    </source>
</evidence>
<sequence length="1460" mass="155720">MKAIERFIDARHSTEGKVVAVALTAMLALSTFTPTALAVADEMDGATVSDKAMETTGRVIAMDEGDAVAAALQLKVESEHASVLLNGQAVQDVVDVDAEADFSFAVRVDERFTLESVSYNDEVLEAAGTQRTVSTEAVAVDAEDAEPMADVLYVIPADALVDGAVLKVTAVEVPEDEGADQENGTENEDSADLAGDEGNQSENQVSSVGTAVTDAIAQGVTQVATNAVDRVHEPLITLIEGDAVMVTTTLWGGPVKLGDRTVSVPVVGEVAIDQVLPVTEPVFNFGSDRYVLNGKVGVAPANATAPEVAEISRACNTGGSVTALRVTDGAVEYKTASSDWTALGEGEQLVHFCSTLQGNADTRDKLNIAVEEKAMDALVTGGHGVQVFVFSQNAEEGDEPLFTHTMYFDGGVTELAQGVRFDLGDGVSYRVVDAYISNDSAHEAGAYEAAEALAFRGNGSGADMYQGTTINWPTGTYRAIAVFVDARSYTASYDLNGAEGSVDSFSAVVGEPKTLATDAGITKEGFYLAAWECLDAAGNQLGIYEPGALFTMPARDVVLQAQWESYDGDMFFTARFVWQDEDGKDVEIERRTVTELNGEPVSVTTEVSTDLLECPRGYVYAQAGNAPQVVGSTGRVITFRCERQQYQVQTQYYSGDAILSMEYSTAGNHPYFGTTYTFVAPKTRTFEGTNYVFDERDSRQKLSITVSDNAEENIVKAYYARDVMGVEDPNEPDGIPDKYQVLVKFAHDENSVWADGSEEAQKSAVVNRYNADGELAIDGVGHLTEDQIPALTQTDGLLLDDACNWPTAATDITAPVTFLAKYTMGNFRYLVRYVADDGTVLATEEGTAGFGGPIPYDMDRQFEGYAFDTIENKNGAITSEAPNNVVTVRYGVDRTSVANPNEGDGIPDKYQATAVYAVQHGTWDNGADSKTVVVTLNEWNGSEWAPLGDDQVQLQLPIATSHYGYEPNSGAWDVEPGADTLKGGATTEFTYTFAPIEAKYTVVYCKDSTNGEVLGVQRDWAGFETPVPALVEQYRPVQGFSGEPTYVGARVMTLDEEKNVLYVVYNRDAYTVRGVFAEGSHGAIRGNATQSVLYNRDSETMTFVADEGYRIASVVVNGESQPVANGQTSYELKIRRVSKDSTVVVRTAHMDEVVIEAPSRSKVYDGTALGGGEPQITGVPEGFTATARVAGSRTNAGVTATTVDPASIKIVDASGTDVTQNFRTTTVDGTLTVEQARAIVTVNNASKPAGTSDPEFTGQVAGLVEGDALKGLSYMRTVAGEMAGVYLNALTAEFEYNPNYNVTVVPGTFTIGDTTLIQNVGSTSTPSGMNPGPRGGSIETVYRTASSVDALARVMAGIDELAEPVYADVVFDDGVPMVTRTGETIEDDATALGAFDEPKCWVHWVMAMGLLLTIAYAAVVVARRLGYARKANELDDNLTGGHVAASESETARGNAHHVGA</sequence>
<dbReference type="EMBL" id="JAYMFF010000002">
    <property type="protein sequence ID" value="MEC4175017.1"/>
    <property type="molecule type" value="Genomic_DNA"/>
</dbReference>
<reference evidence="4 5" key="1">
    <citation type="submission" date="2024-01" db="EMBL/GenBank/DDBJ databases">
        <title>novel species in genus Adlercreutzia.</title>
        <authorList>
            <person name="Liu X."/>
        </authorList>
    </citation>
    <scope>NUCLEOTIDE SEQUENCE [LARGE SCALE GENOMIC DNA]</scope>
    <source>
        <strain evidence="4 5">R7</strain>
    </source>
</reference>
<comment type="caution">
    <text evidence="4">The sequence shown here is derived from an EMBL/GenBank/DDBJ whole genome shotgun (WGS) entry which is preliminary data.</text>
</comment>
<dbReference type="Proteomes" id="UP001349994">
    <property type="component" value="Unassembled WGS sequence"/>
</dbReference>
<feature type="region of interest" description="Disordered" evidence="1">
    <location>
        <begin position="173"/>
        <end position="206"/>
    </location>
</feature>
<evidence type="ECO:0000256" key="1">
    <source>
        <dbReference type="SAM" id="MobiDB-lite"/>
    </source>
</evidence>
<dbReference type="Pfam" id="PF18676">
    <property type="entry name" value="MBG_2"/>
    <property type="match status" value="1"/>
</dbReference>
<gene>
    <name evidence="4" type="ORF">VIN30_00950</name>
</gene>
<dbReference type="InterPro" id="IPR041286">
    <property type="entry name" value="MBG_2"/>
</dbReference>